<proteinExistence type="predicted"/>
<protein>
    <submittedName>
        <fullName evidence="2">Uncharacterized protein</fullName>
    </submittedName>
</protein>
<evidence type="ECO:0000313" key="2">
    <source>
        <dbReference type="EMBL" id="GBP43974.1"/>
    </source>
</evidence>
<name>A0A4C1W1D5_EUMVA</name>
<keyword evidence="3" id="KW-1185">Reference proteome</keyword>
<evidence type="ECO:0000256" key="1">
    <source>
        <dbReference type="SAM" id="MobiDB-lite"/>
    </source>
</evidence>
<feature type="region of interest" description="Disordered" evidence="1">
    <location>
        <begin position="1"/>
        <end position="55"/>
    </location>
</feature>
<dbReference type="AlphaFoldDB" id="A0A4C1W1D5"/>
<gene>
    <name evidence="2" type="ORF">EVAR_27142_1</name>
</gene>
<comment type="caution">
    <text evidence="2">The sequence shown here is derived from an EMBL/GenBank/DDBJ whole genome shotgun (WGS) entry which is preliminary data.</text>
</comment>
<dbReference type="Proteomes" id="UP000299102">
    <property type="component" value="Unassembled WGS sequence"/>
</dbReference>
<accession>A0A4C1W1D5</accession>
<organism evidence="2 3">
    <name type="scientific">Eumeta variegata</name>
    <name type="common">Bagworm moth</name>
    <name type="synonym">Eumeta japonica</name>
    <dbReference type="NCBI Taxonomy" id="151549"/>
    <lineage>
        <taxon>Eukaryota</taxon>
        <taxon>Metazoa</taxon>
        <taxon>Ecdysozoa</taxon>
        <taxon>Arthropoda</taxon>
        <taxon>Hexapoda</taxon>
        <taxon>Insecta</taxon>
        <taxon>Pterygota</taxon>
        <taxon>Neoptera</taxon>
        <taxon>Endopterygota</taxon>
        <taxon>Lepidoptera</taxon>
        <taxon>Glossata</taxon>
        <taxon>Ditrysia</taxon>
        <taxon>Tineoidea</taxon>
        <taxon>Psychidae</taxon>
        <taxon>Oiketicinae</taxon>
        <taxon>Eumeta</taxon>
    </lineage>
</organism>
<reference evidence="2 3" key="1">
    <citation type="journal article" date="2019" name="Commun. Biol.">
        <title>The bagworm genome reveals a unique fibroin gene that provides high tensile strength.</title>
        <authorList>
            <person name="Kono N."/>
            <person name="Nakamura H."/>
            <person name="Ohtoshi R."/>
            <person name="Tomita M."/>
            <person name="Numata K."/>
            <person name="Arakawa K."/>
        </authorList>
    </citation>
    <scope>NUCLEOTIDE SEQUENCE [LARGE SCALE GENOMIC DNA]</scope>
</reference>
<sequence>MNIEKRNIHGPMISDITGITRTGRPHTPQPWAYPRGGRGGQLPPPPGNHKNFGHRGIKETRSIKRLNAVIGNRSVTQRGVGAQCECAVTGHVARCAAVGYVTHHSRYCNL</sequence>
<dbReference type="EMBL" id="BGZK01000445">
    <property type="protein sequence ID" value="GBP43974.1"/>
    <property type="molecule type" value="Genomic_DNA"/>
</dbReference>
<evidence type="ECO:0000313" key="3">
    <source>
        <dbReference type="Proteomes" id="UP000299102"/>
    </source>
</evidence>